<comment type="caution">
    <text evidence="1">The sequence shown here is derived from an EMBL/GenBank/DDBJ whole genome shotgun (WGS) entry which is preliminary data.</text>
</comment>
<gene>
    <name evidence="1" type="ORF">DFH05DRAFT_1251810</name>
</gene>
<sequence>MHSLPIYTTGKKKFCSAQYSNLCWPKTCFCSLDFSLTLYSFCFLEASHTMHLPLTLWYTFLMFGLMNPTLGVPVRNPAPPTLDYNLPTEVCESRFVETAMVLFQATDKVAAAAAAAGRESLNLNDNKSHAARLLVDFVFRATWRELHIQPKIRQSTNEFYGIRTPEITIKPDGSLAGWNPSKKLSFMLDTMKGNGALSPCSGCEVSVNPVLGHEGSYGIKIRGGFRLEKVVDMDSETLKKLKQLVPLEWPRK</sequence>
<protein>
    <submittedName>
        <fullName evidence="1">Uncharacterized protein</fullName>
    </submittedName>
</protein>
<evidence type="ECO:0000313" key="1">
    <source>
        <dbReference type="EMBL" id="KAJ3743799.1"/>
    </source>
</evidence>
<dbReference type="AlphaFoldDB" id="A0A9W8NZA1"/>
<dbReference type="EMBL" id="JANVFU010000008">
    <property type="protein sequence ID" value="KAJ3743799.1"/>
    <property type="molecule type" value="Genomic_DNA"/>
</dbReference>
<keyword evidence="2" id="KW-1185">Reference proteome</keyword>
<accession>A0A9W8NZA1</accession>
<organism evidence="1 2">
    <name type="scientific">Lentinula detonsa</name>
    <dbReference type="NCBI Taxonomy" id="2804962"/>
    <lineage>
        <taxon>Eukaryota</taxon>
        <taxon>Fungi</taxon>
        <taxon>Dikarya</taxon>
        <taxon>Basidiomycota</taxon>
        <taxon>Agaricomycotina</taxon>
        <taxon>Agaricomycetes</taxon>
        <taxon>Agaricomycetidae</taxon>
        <taxon>Agaricales</taxon>
        <taxon>Marasmiineae</taxon>
        <taxon>Omphalotaceae</taxon>
        <taxon>Lentinula</taxon>
    </lineage>
</organism>
<reference evidence="1 2" key="1">
    <citation type="journal article" date="2023" name="Proc. Natl. Acad. Sci. U.S.A.">
        <title>A global phylogenomic analysis of the shiitake genus Lentinula.</title>
        <authorList>
            <person name="Sierra-Patev S."/>
            <person name="Min B."/>
            <person name="Naranjo-Ortiz M."/>
            <person name="Looney B."/>
            <person name="Konkel Z."/>
            <person name="Slot J.C."/>
            <person name="Sakamoto Y."/>
            <person name="Steenwyk J.L."/>
            <person name="Rokas A."/>
            <person name="Carro J."/>
            <person name="Camarero S."/>
            <person name="Ferreira P."/>
            <person name="Molpeceres G."/>
            <person name="Ruiz-Duenas F.J."/>
            <person name="Serrano A."/>
            <person name="Henrissat B."/>
            <person name="Drula E."/>
            <person name="Hughes K.W."/>
            <person name="Mata J.L."/>
            <person name="Ishikawa N.K."/>
            <person name="Vargas-Isla R."/>
            <person name="Ushijima S."/>
            <person name="Smith C.A."/>
            <person name="Donoghue J."/>
            <person name="Ahrendt S."/>
            <person name="Andreopoulos W."/>
            <person name="He G."/>
            <person name="LaButti K."/>
            <person name="Lipzen A."/>
            <person name="Ng V."/>
            <person name="Riley R."/>
            <person name="Sandor L."/>
            <person name="Barry K."/>
            <person name="Martinez A.T."/>
            <person name="Xiao Y."/>
            <person name="Gibbons J.G."/>
            <person name="Terashima K."/>
            <person name="Grigoriev I.V."/>
            <person name="Hibbett D."/>
        </authorList>
    </citation>
    <scope>NUCLEOTIDE SEQUENCE [LARGE SCALE GENOMIC DNA]</scope>
    <source>
        <strain evidence="1 2">TFB7810</strain>
    </source>
</reference>
<evidence type="ECO:0000313" key="2">
    <source>
        <dbReference type="Proteomes" id="UP001142393"/>
    </source>
</evidence>
<proteinExistence type="predicted"/>
<name>A0A9W8NZA1_9AGAR</name>
<dbReference type="Proteomes" id="UP001142393">
    <property type="component" value="Unassembled WGS sequence"/>
</dbReference>